<dbReference type="GO" id="GO:0005886">
    <property type="term" value="C:plasma membrane"/>
    <property type="evidence" value="ECO:0007669"/>
    <property type="project" value="UniProtKB-SubCell"/>
</dbReference>
<reference evidence="10" key="1">
    <citation type="submission" date="2016-10" db="EMBL/GenBank/DDBJ databases">
        <authorList>
            <person name="Varghese N."/>
            <person name="Submissions S."/>
        </authorList>
    </citation>
    <scope>NUCLEOTIDE SEQUENCE [LARGE SCALE GENOMIC DNA]</scope>
    <source>
        <strain evidence="10">CGMCC 4.2126</strain>
    </source>
</reference>
<evidence type="ECO:0000256" key="7">
    <source>
        <dbReference type="SAM" id="MobiDB-lite"/>
    </source>
</evidence>
<dbReference type="PRINTS" id="PR01217">
    <property type="entry name" value="PRICHEXTENSN"/>
</dbReference>
<feature type="compositionally biased region" description="Pro residues" evidence="7">
    <location>
        <begin position="167"/>
        <end position="228"/>
    </location>
</feature>
<evidence type="ECO:0000313" key="10">
    <source>
        <dbReference type="Proteomes" id="UP000199111"/>
    </source>
</evidence>
<gene>
    <name evidence="9" type="ORF">SAMN05216275_12121</name>
</gene>
<dbReference type="EMBL" id="FOQY01000021">
    <property type="protein sequence ID" value="SFK26728.1"/>
    <property type="molecule type" value="Genomic_DNA"/>
</dbReference>
<dbReference type="RefSeq" id="WP_218158838.1">
    <property type="nucleotide sequence ID" value="NZ_FOQY01000021.1"/>
</dbReference>
<evidence type="ECO:0000256" key="3">
    <source>
        <dbReference type="ARBA" id="ARBA00022475"/>
    </source>
</evidence>
<evidence type="ECO:0000313" key="9">
    <source>
        <dbReference type="EMBL" id="SFK26728.1"/>
    </source>
</evidence>
<accession>A0A1I3Y4E5</accession>
<evidence type="ECO:0000256" key="2">
    <source>
        <dbReference type="ARBA" id="ARBA00006679"/>
    </source>
</evidence>
<keyword evidence="6 8" id="KW-0472">Membrane</keyword>
<dbReference type="PANTHER" id="PTHR33452">
    <property type="entry name" value="OXIDOREDUCTASE CATD-RELATED"/>
    <property type="match status" value="1"/>
</dbReference>
<dbReference type="AlphaFoldDB" id="A0A1I3Y4E5"/>
<keyword evidence="5 8" id="KW-1133">Transmembrane helix</keyword>
<feature type="transmembrane region" description="Helical" evidence="8">
    <location>
        <begin position="38"/>
        <end position="59"/>
    </location>
</feature>
<name>A0A1I3Y4E5_9ACTN</name>
<protein>
    <submittedName>
        <fullName evidence="9">Putative oxidoreductase</fullName>
    </submittedName>
</protein>
<dbReference type="GeneID" id="96304256"/>
<evidence type="ECO:0000256" key="5">
    <source>
        <dbReference type="ARBA" id="ARBA00022989"/>
    </source>
</evidence>
<dbReference type="InterPro" id="IPR032808">
    <property type="entry name" value="DoxX"/>
</dbReference>
<evidence type="ECO:0000256" key="6">
    <source>
        <dbReference type="ARBA" id="ARBA00023136"/>
    </source>
</evidence>
<comment type="subcellular location">
    <subcellularLocation>
        <location evidence="1">Cell membrane</location>
        <topology evidence="1">Multi-pass membrane protein</topology>
    </subcellularLocation>
</comment>
<dbReference type="Pfam" id="PF07681">
    <property type="entry name" value="DoxX"/>
    <property type="match status" value="1"/>
</dbReference>
<evidence type="ECO:0000256" key="4">
    <source>
        <dbReference type="ARBA" id="ARBA00022692"/>
    </source>
</evidence>
<organism evidence="9 10">
    <name type="scientific">Streptosporangium canum</name>
    <dbReference type="NCBI Taxonomy" id="324952"/>
    <lineage>
        <taxon>Bacteria</taxon>
        <taxon>Bacillati</taxon>
        <taxon>Actinomycetota</taxon>
        <taxon>Actinomycetes</taxon>
        <taxon>Streptosporangiales</taxon>
        <taxon>Streptosporangiaceae</taxon>
        <taxon>Streptosporangium</taxon>
    </lineage>
</organism>
<evidence type="ECO:0000256" key="8">
    <source>
        <dbReference type="SAM" id="Phobius"/>
    </source>
</evidence>
<keyword evidence="3" id="KW-1003">Cell membrane</keyword>
<feature type="region of interest" description="Disordered" evidence="7">
    <location>
        <begin position="138"/>
        <end position="228"/>
    </location>
</feature>
<feature type="transmembrane region" description="Helical" evidence="8">
    <location>
        <begin position="66"/>
        <end position="90"/>
    </location>
</feature>
<dbReference type="InterPro" id="IPR051907">
    <property type="entry name" value="DoxX-like_oxidoreductase"/>
</dbReference>
<comment type="similarity">
    <text evidence="2">Belongs to the DoxX family.</text>
</comment>
<sequence length="228" mass="23504">MRRSLYDLAALIARIVLGVVLIAHGWQKLSDGGLDAAAAGFTSMGIPMARVAAAFSIVVEFGGGILLILGLLTPLVGLLIAVDMLGAFIFAHMRKGVFVSEGGFELVGALGSAALLLAAGGAGRISLDHLIFGRRRDRRRESENTPAYVPPIAAEPLPRISPATEQPQPPATAPPAPPVTEQPQPPATAPPAPSVAERPQPPATEQPPATAPPPGPRPEPPGAEPPPR</sequence>
<dbReference type="PANTHER" id="PTHR33452:SF1">
    <property type="entry name" value="INNER MEMBRANE PROTEIN YPHA-RELATED"/>
    <property type="match status" value="1"/>
</dbReference>
<evidence type="ECO:0000256" key="1">
    <source>
        <dbReference type="ARBA" id="ARBA00004651"/>
    </source>
</evidence>
<keyword evidence="4 8" id="KW-0812">Transmembrane</keyword>
<keyword evidence="10" id="KW-1185">Reference proteome</keyword>
<feature type="transmembrane region" description="Helical" evidence="8">
    <location>
        <begin position="110"/>
        <end position="132"/>
    </location>
</feature>
<feature type="transmembrane region" description="Helical" evidence="8">
    <location>
        <begin position="5"/>
        <end position="26"/>
    </location>
</feature>
<dbReference type="Proteomes" id="UP000199111">
    <property type="component" value="Unassembled WGS sequence"/>
</dbReference>
<proteinExistence type="inferred from homology"/>